<evidence type="ECO:0000313" key="1">
    <source>
        <dbReference type="EMBL" id="PXF60783.1"/>
    </source>
</evidence>
<reference evidence="1" key="1">
    <citation type="submission" date="2018-01" db="EMBL/GenBank/DDBJ databases">
        <authorList>
            <person name="Krukenberg V."/>
        </authorList>
    </citation>
    <scope>NUCLEOTIDE SEQUENCE</scope>
    <source>
        <strain evidence="1">E20ANME2</strain>
    </source>
</reference>
<accession>A0AC61L3B0</accession>
<gene>
    <name evidence="1" type="ORF">C4B59_07260</name>
</gene>
<protein>
    <submittedName>
        <fullName evidence="1">Uncharacterized protein</fullName>
    </submittedName>
</protein>
<proteinExistence type="predicted"/>
<organism evidence="1 2">
    <name type="scientific">Candidatus Methanogaster sp</name>
    <dbReference type="NCBI Taxonomy" id="3386292"/>
    <lineage>
        <taxon>Archaea</taxon>
        <taxon>Methanobacteriati</taxon>
        <taxon>Methanobacteriota</taxon>
        <taxon>Stenosarchaea group</taxon>
        <taxon>Methanomicrobia</taxon>
        <taxon>Methanosarcinales</taxon>
        <taxon>ANME-2 cluster</taxon>
        <taxon>Candidatus Methanogasteraceae</taxon>
        <taxon>Candidatus Methanogaster</taxon>
    </lineage>
</organism>
<sequence length="119" mass="13059">MLTKQSDISAVLMNKLCGEGGFIRVPEGAEYSAEDATNLLLHAATSCSKSFVARSSFFILQCIMHNCLNVLKQVVSITAYMLKSAICKGIRDSLYAVSDEVQTMVVHNYIPSLNTQHKV</sequence>
<dbReference type="Proteomes" id="UP000248329">
    <property type="component" value="Unassembled WGS sequence"/>
</dbReference>
<name>A0AC61L3B0_9EURY</name>
<dbReference type="EMBL" id="PQXF01000011">
    <property type="protein sequence ID" value="PXF60783.1"/>
    <property type="molecule type" value="Genomic_DNA"/>
</dbReference>
<evidence type="ECO:0000313" key="2">
    <source>
        <dbReference type="Proteomes" id="UP000248329"/>
    </source>
</evidence>
<comment type="caution">
    <text evidence="1">The sequence shown here is derived from an EMBL/GenBank/DDBJ whole genome shotgun (WGS) entry which is preliminary data.</text>
</comment>